<protein>
    <submittedName>
        <fullName evidence="1">Uncharacterized protein</fullName>
    </submittedName>
</protein>
<evidence type="ECO:0000313" key="1">
    <source>
        <dbReference type="EMBL" id="WBP87958.1"/>
    </source>
</evidence>
<evidence type="ECO:0000313" key="2">
    <source>
        <dbReference type="Proteomes" id="UP001212821"/>
    </source>
</evidence>
<dbReference type="Proteomes" id="UP001212821">
    <property type="component" value="Chromosome"/>
</dbReference>
<proteinExistence type="predicted"/>
<accession>A0ABY7Q5G4</accession>
<organism evidence="1 2">
    <name type="scientific">Kitasatospora cathayae</name>
    <dbReference type="NCBI Taxonomy" id="3004092"/>
    <lineage>
        <taxon>Bacteria</taxon>
        <taxon>Bacillati</taxon>
        <taxon>Actinomycetota</taxon>
        <taxon>Actinomycetes</taxon>
        <taxon>Kitasatosporales</taxon>
        <taxon>Streptomycetaceae</taxon>
        <taxon>Kitasatospora</taxon>
    </lineage>
</organism>
<keyword evidence="2" id="KW-1185">Reference proteome</keyword>
<dbReference type="EMBL" id="CP115450">
    <property type="protein sequence ID" value="WBP87958.1"/>
    <property type="molecule type" value="Genomic_DNA"/>
</dbReference>
<dbReference type="RefSeq" id="WP_270145840.1">
    <property type="nucleotide sequence ID" value="NZ_CP115450.1"/>
</dbReference>
<name>A0ABY7Q5G4_9ACTN</name>
<gene>
    <name evidence="1" type="ORF">O1G21_20340</name>
</gene>
<reference evidence="2" key="1">
    <citation type="submission" date="2022-12" db="EMBL/GenBank/DDBJ databases">
        <authorList>
            <person name="Mo P."/>
        </authorList>
    </citation>
    <scope>NUCLEOTIDE SEQUENCE [LARGE SCALE GENOMIC DNA]</scope>
    <source>
        <strain evidence="2">HUAS 3-15</strain>
    </source>
</reference>
<sequence>MQSGGAELNLGRSDGFRSGAPVAPDWWPVLAPDVTVDQLDAAEHCEMLLRDTMAAVRPTTVWQETVPRAGVRLSAPGRRGPEVLWYVTRGRDLLTVVSPGRRPELARMVERQWRWRGWTITSLNAGRDRPGVAATSRCGSQLVLCFGEFGEVRLTASLLGVAGSDRVPALPGAGEPDPAPLPWVHCSYWSAPV</sequence>